<feature type="compositionally biased region" description="Basic and acidic residues" evidence="1">
    <location>
        <begin position="1"/>
        <end position="11"/>
    </location>
</feature>
<dbReference type="Proteomes" id="UP000238348">
    <property type="component" value="Chromosome"/>
</dbReference>
<dbReference type="AlphaFoldDB" id="A0A2L0EXX7"/>
<accession>A0A2L0EXX7</accession>
<dbReference type="EMBL" id="CP012673">
    <property type="protein sequence ID" value="AUX44150.1"/>
    <property type="molecule type" value="Genomic_DNA"/>
</dbReference>
<feature type="region of interest" description="Disordered" evidence="1">
    <location>
        <begin position="189"/>
        <end position="209"/>
    </location>
</feature>
<gene>
    <name evidence="2" type="ORF">SOCE26_056130</name>
</gene>
<organism evidence="2 3">
    <name type="scientific">Sorangium cellulosum</name>
    <name type="common">Polyangium cellulosum</name>
    <dbReference type="NCBI Taxonomy" id="56"/>
    <lineage>
        <taxon>Bacteria</taxon>
        <taxon>Pseudomonadati</taxon>
        <taxon>Myxococcota</taxon>
        <taxon>Polyangia</taxon>
        <taxon>Polyangiales</taxon>
        <taxon>Polyangiaceae</taxon>
        <taxon>Sorangium</taxon>
    </lineage>
</organism>
<evidence type="ECO:0000313" key="2">
    <source>
        <dbReference type="EMBL" id="AUX44150.1"/>
    </source>
</evidence>
<protein>
    <submittedName>
        <fullName evidence="2">Uncharacterized protein</fullName>
    </submittedName>
</protein>
<evidence type="ECO:0000313" key="3">
    <source>
        <dbReference type="Proteomes" id="UP000238348"/>
    </source>
</evidence>
<name>A0A2L0EXX7_SORCE</name>
<feature type="region of interest" description="Disordered" evidence="1">
    <location>
        <begin position="1"/>
        <end position="148"/>
    </location>
</feature>
<feature type="region of interest" description="Disordered" evidence="1">
    <location>
        <begin position="223"/>
        <end position="325"/>
    </location>
</feature>
<evidence type="ECO:0000256" key="1">
    <source>
        <dbReference type="SAM" id="MobiDB-lite"/>
    </source>
</evidence>
<sequence length="325" mass="34756">MAPRSVLDRAHPRAAAHSPPPALTSSSARRSVGGGERAASTRIRPLLPVLPEHGAVAQGSVTAAPGPKCDQASARTNRASKSEEPYQQVRGAVPAGPRSRTSKSEEPHQQVRGVVPAGPRSRTSRSEESYQQVRGAVPAGPRSPTSGCWQASRSCWGVAGRRWEGAERCWQAHRAVLTLAGCPLERGAPRPPSCKRRGERRRGAVRGGARVGAIEHRPRCHKVPAGSASQARPVGRASKRLRWRGPKGDMPGGVPMRKFPRPSLGGWRAPTRAPPRTAPRRRVPPRPPLSTGTARAGRSRPRSCRARRAPGCPAVSSACRSASRW</sequence>
<feature type="compositionally biased region" description="Basic residues" evidence="1">
    <location>
        <begin position="297"/>
        <end position="308"/>
    </location>
</feature>
<feature type="compositionally biased region" description="Basic residues" evidence="1">
    <location>
        <begin position="193"/>
        <end position="204"/>
    </location>
</feature>
<proteinExistence type="predicted"/>
<reference evidence="2 3" key="1">
    <citation type="submission" date="2015-09" db="EMBL/GenBank/DDBJ databases">
        <title>Sorangium comparison.</title>
        <authorList>
            <person name="Zaburannyi N."/>
            <person name="Bunk B."/>
            <person name="Overmann J."/>
            <person name="Mueller R."/>
        </authorList>
    </citation>
    <scope>NUCLEOTIDE SEQUENCE [LARGE SCALE GENOMIC DNA]</scope>
    <source>
        <strain evidence="2 3">So ce26</strain>
    </source>
</reference>